<accession>A0A4T0VDW5</accession>
<evidence type="ECO:0008006" key="4">
    <source>
        <dbReference type="Google" id="ProtNLM"/>
    </source>
</evidence>
<keyword evidence="1" id="KW-0732">Signal</keyword>
<name>A0A4T0VDW5_9PEZI</name>
<dbReference type="AlphaFoldDB" id="A0A4T0VDW5"/>
<gene>
    <name evidence="2" type="ORF">CH35J_012084</name>
</gene>
<dbReference type="EMBL" id="MWPZ01000012">
    <property type="protein sequence ID" value="TIC90200.1"/>
    <property type="molecule type" value="Genomic_DNA"/>
</dbReference>
<proteinExistence type="predicted"/>
<organism evidence="2 3">
    <name type="scientific">Colletotrichum higginsianum</name>
    <dbReference type="NCBI Taxonomy" id="80884"/>
    <lineage>
        <taxon>Eukaryota</taxon>
        <taxon>Fungi</taxon>
        <taxon>Dikarya</taxon>
        <taxon>Ascomycota</taxon>
        <taxon>Pezizomycotina</taxon>
        <taxon>Sordariomycetes</taxon>
        <taxon>Hypocreomycetidae</taxon>
        <taxon>Glomerellales</taxon>
        <taxon>Glomerellaceae</taxon>
        <taxon>Colletotrichum</taxon>
        <taxon>Colletotrichum destructivum species complex</taxon>
    </lineage>
</organism>
<sequence length="258" mass="27779">MRFTLPSVLFAIAATAAPTPEGTHADAESLLSSISSVDLAHDDVILFGVGGKYQVLKDAEFQTLKETGVLTYGGNDKVVDTFDHLNVTNVTSTLEARDCPGLNTEIHVTGSTDFLDWDVQMSAVWGAQQAPVLIAVSHGYSVANQVSFGGGISFPIKAIGISLNADYTKTWTTTDTTTITYTVPLGYYGTIISQPWTHRVFGNVYKSCGTDNWQKGTFTANSHTSQNYGGMDWVTGVMRLCASKTYPIPYCEGSGSHH</sequence>
<dbReference type="SUPFAM" id="SSF56973">
    <property type="entry name" value="Aerolisin/ETX pore-forming domain"/>
    <property type="match status" value="1"/>
</dbReference>
<evidence type="ECO:0000313" key="2">
    <source>
        <dbReference type="EMBL" id="TIC90200.1"/>
    </source>
</evidence>
<evidence type="ECO:0000256" key="1">
    <source>
        <dbReference type="SAM" id="SignalP"/>
    </source>
</evidence>
<feature type="chain" id="PRO_5021029161" description="Celp0028 effector like protein" evidence="1">
    <location>
        <begin position="17"/>
        <end position="258"/>
    </location>
</feature>
<protein>
    <recommendedName>
        <fullName evidence="4">Celp0028 effector like protein</fullName>
    </recommendedName>
</protein>
<dbReference type="OrthoDB" id="4831122at2759"/>
<comment type="caution">
    <text evidence="2">The sequence shown here is derived from an EMBL/GenBank/DDBJ whole genome shotgun (WGS) entry which is preliminary data.</text>
</comment>
<dbReference type="Proteomes" id="UP000305883">
    <property type="component" value="Unassembled WGS sequence"/>
</dbReference>
<feature type="signal peptide" evidence="1">
    <location>
        <begin position="1"/>
        <end position="16"/>
    </location>
</feature>
<evidence type="ECO:0000313" key="3">
    <source>
        <dbReference type="Proteomes" id="UP000305883"/>
    </source>
</evidence>
<reference evidence="2 3" key="1">
    <citation type="journal article" date="2019" name="Genome Biol. Evol.">
        <title>Genomic Plasticity Mediated by Transposable Elements in the Plant Pathogenic Fungus Colletotrichum higginsianum.</title>
        <authorList>
            <person name="Tsushima A."/>
            <person name="Gan P."/>
            <person name="Kumakura N."/>
            <person name="Narusaka M."/>
            <person name="Takano Y."/>
            <person name="Narusaka Y."/>
            <person name="Shirasu K."/>
        </authorList>
    </citation>
    <scope>NUCLEOTIDE SEQUENCE [LARGE SCALE GENOMIC DNA]</scope>
    <source>
        <strain evidence="2 3">MAFF305635-RFP</strain>
    </source>
</reference>